<feature type="region of interest" description="Disordered" evidence="1">
    <location>
        <begin position="110"/>
        <end position="134"/>
    </location>
</feature>
<evidence type="ECO:0000259" key="2">
    <source>
        <dbReference type="SMART" id="SM00418"/>
    </source>
</evidence>
<sequence length="134" mass="14253">MSALLPRRSPVEPTTDESQVVSLDDVGSEAVFSVLSSEVARTLLAELHNGPATQSELADSADTSIQNVSYHLDNLVDAGLVDVVDQWYSEKGREMDVYAPEGSLVLVVGDAGDLTESDSEPEPQPVETPPRAGD</sequence>
<accession>A0A7J9SJK8</accession>
<feature type="region of interest" description="Disordered" evidence="1">
    <location>
        <begin position="1"/>
        <end position="20"/>
    </location>
</feature>
<dbReference type="Gene3D" id="1.10.10.10">
    <property type="entry name" value="Winged helix-like DNA-binding domain superfamily/Winged helix DNA-binding domain"/>
    <property type="match status" value="1"/>
</dbReference>
<dbReference type="AlphaFoldDB" id="A0A7J9SJK8"/>
<name>A0A7J9SJK8_9EURY</name>
<dbReference type="InterPro" id="IPR036388">
    <property type="entry name" value="WH-like_DNA-bd_sf"/>
</dbReference>
<reference evidence="3 4" key="1">
    <citation type="submission" date="2020-08" db="EMBL/GenBank/DDBJ databases">
        <authorList>
            <person name="Seo M.-J."/>
        </authorList>
    </citation>
    <scope>NUCLEOTIDE SEQUENCE [LARGE SCALE GENOMIC DNA]</scope>
    <source>
        <strain evidence="3 4">MBLA0160</strain>
    </source>
</reference>
<keyword evidence="4" id="KW-1185">Reference proteome</keyword>
<dbReference type="Pfam" id="PF12840">
    <property type="entry name" value="HTH_20"/>
    <property type="match status" value="1"/>
</dbReference>
<evidence type="ECO:0000256" key="1">
    <source>
        <dbReference type="SAM" id="MobiDB-lite"/>
    </source>
</evidence>
<dbReference type="EMBL" id="JACKXD010000002">
    <property type="protein sequence ID" value="MBB6646177.1"/>
    <property type="molecule type" value="Genomic_DNA"/>
</dbReference>
<evidence type="ECO:0000313" key="3">
    <source>
        <dbReference type="EMBL" id="MBB6646177.1"/>
    </source>
</evidence>
<dbReference type="GO" id="GO:0003700">
    <property type="term" value="F:DNA-binding transcription factor activity"/>
    <property type="evidence" value="ECO:0007669"/>
    <property type="project" value="InterPro"/>
</dbReference>
<gene>
    <name evidence="3" type="ORF">H5V44_07730</name>
</gene>
<protein>
    <submittedName>
        <fullName evidence="3">Helix-turn-helix transcriptional regulator</fullName>
    </submittedName>
</protein>
<organism evidence="3 4">
    <name type="scientific">Halobellus ruber</name>
    <dbReference type="NCBI Taxonomy" id="2761102"/>
    <lineage>
        <taxon>Archaea</taxon>
        <taxon>Methanobacteriati</taxon>
        <taxon>Methanobacteriota</taxon>
        <taxon>Stenosarchaea group</taxon>
        <taxon>Halobacteria</taxon>
        <taxon>Halobacteriales</taxon>
        <taxon>Haloferacaceae</taxon>
        <taxon>Halobellus</taxon>
    </lineage>
</organism>
<dbReference type="InterPro" id="IPR036390">
    <property type="entry name" value="WH_DNA-bd_sf"/>
</dbReference>
<proteinExistence type="predicted"/>
<dbReference type="Proteomes" id="UP000546257">
    <property type="component" value="Unassembled WGS sequence"/>
</dbReference>
<dbReference type="CDD" id="cd00090">
    <property type="entry name" value="HTH_ARSR"/>
    <property type="match status" value="1"/>
</dbReference>
<comment type="caution">
    <text evidence="3">The sequence shown here is derived from an EMBL/GenBank/DDBJ whole genome shotgun (WGS) entry which is preliminary data.</text>
</comment>
<dbReference type="SUPFAM" id="SSF46785">
    <property type="entry name" value="Winged helix' DNA-binding domain"/>
    <property type="match status" value="1"/>
</dbReference>
<feature type="domain" description="HTH arsR-type" evidence="2">
    <location>
        <begin position="30"/>
        <end position="113"/>
    </location>
</feature>
<dbReference type="InterPro" id="IPR001845">
    <property type="entry name" value="HTH_ArsR_DNA-bd_dom"/>
</dbReference>
<dbReference type="SMART" id="SM00418">
    <property type="entry name" value="HTH_ARSR"/>
    <property type="match status" value="1"/>
</dbReference>
<dbReference type="RefSeq" id="WP_185192528.1">
    <property type="nucleotide sequence ID" value="NZ_JACKXD010000002.1"/>
</dbReference>
<evidence type="ECO:0000313" key="4">
    <source>
        <dbReference type="Proteomes" id="UP000546257"/>
    </source>
</evidence>
<dbReference type="InterPro" id="IPR011991">
    <property type="entry name" value="ArsR-like_HTH"/>
</dbReference>